<reference evidence="2 3" key="1">
    <citation type="journal article" date="2016" name="Nat. Commun.">
        <title>Thousands of microbial genomes shed light on interconnected biogeochemical processes in an aquifer system.</title>
        <authorList>
            <person name="Anantharaman K."/>
            <person name="Brown C.T."/>
            <person name="Hug L.A."/>
            <person name="Sharon I."/>
            <person name="Castelle C.J."/>
            <person name="Probst A.J."/>
            <person name="Thomas B.C."/>
            <person name="Singh A."/>
            <person name="Wilkins M.J."/>
            <person name="Karaoz U."/>
            <person name="Brodie E.L."/>
            <person name="Williams K.H."/>
            <person name="Hubbard S.S."/>
            <person name="Banfield J.F."/>
        </authorList>
    </citation>
    <scope>NUCLEOTIDE SEQUENCE [LARGE SCALE GENOMIC DNA]</scope>
</reference>
<keyword evidence="1" id="KW-0472">Membrane</keyword>
<evidence type="ECO:0000256" key="1">
    <source>
        <dbReference type="SAM" id="Phobius"/>
    </source>
</evidence>
<dbReference type="Proteomes" id="UP000176389">
    <property type="component" value="Unassembled WGS sequence"/>
</dbReference>
<evidence type="ECO:0000313" key="3">
    <source>
        <dbReference type="Proteomes" id="UP000176389"/>
    </source>
</evidence>
<keyword evidence="1" id="KW-0812">Transmembrane</keyword>
<dbReference type="EMBL" id="MHCS01000019">
    <property type="protein sequence ID" value="OGY26544.1"/>
    <property type="molecule type" value="Genomic_DNA"/>
</dbReference>
<dbReference type="AlphaFoldDB" id="A0A1G1WFV5"/>
<gene>
    <name evidence="2" type="ORF">A2Z11_00205</name>
</gene>
<dbReference type="STRING" id="1802596.A2Z11_00205"/>
<comment type="caution">
    <text evidence="2">The sequence shown here is derived from an EMBL/GenBank/DDBJ whole genome shotgun (WGS) entry which is preliminary data.</text>
</comment>
<evidence type="ECO:0000313" key="2">
    <source>
        <dbReference type="EMBL" id="OGY26544.1"/>
    </source>
</evidence>
<proteinExistence type="predicted"/>
<feature type="transmembrane region" description="Helical" evidence="1">
    <location>
        <begin position="7"/>
        <end position="27"/>
    </location>
</feature>
<name>A0A1G1WFV5_9BACT</name>
<feature type="transmembrane region" description="Helical" evidence="1">
    <location>
        <begin position="47"/>
        <end position="69"/>
    </location>
</feature>
<accession>A0A1G1WFV5</accession>
<organism evidence="2 3">
    <name type="scientific">Candidatus Woykebacteria bacterium RBG_16_43_9</name>
    <dbReference type="NCBI Taxonomy" id="1802596"/>
    <lineage>
        <taxon>Bacteria</taxon>
        <taxon>Candidatus Woykeibacteriota</taxon>
    </lineage>
</organism>
<keyword evidence="1" id="KW-1133">Transmembrane helix</keyword>
<feature type="transmembrane region" description="Helical" evidence="1">
    <location>
        <begin position="76"/>
        <end position="97"/>
    </location>
</feature>
<protein>
    <submittedName>
        <fullName evidence="2">Uncharacterized protein</fullName>
    </submittedName>
</protein>
<sequence>MMKKILQIILGIILVIINFAVAAYFIYGAMFAQMACTEAGESVCPKAALIGWLPIILAFLVLIFFLLGLGIKLFRYLFWILAITSPIGLAVAFWRGWFI</sequence>